<dbReference type="PANTHER" id="PTHR22617">
    <property type="entry name" value="CHEMOTAXIS SENSOR HISTIDINE KINASE-RELATED"/>
    <property type="match status" value="1"/>
</dbReference>
<dbReference type="Gene3D" id="2.30.30.40">
    <property type="entry name" value="SH3 Domains"/>
    <property type="match status" value="1"/>
</dbReference>
<dbReference type="SMART" id="SM00260">
    <property type="entry name" value="CheW"/>
    <property type="match status" value="1"/>
</dbReference>
<evidence type="ECO:0000313" key="2">
    <source>
        <dbReference type="EMBL" id="EPX78651.1"/>
    </source>
</evidence>
<dbReference type="SUPFAM" id="SSF50341">
    <property type="entry name" value="CheW-like"/>
    <property type="match status" value="1"/>
</dbReference>
<comment type="caution">
    <text evidence="2">The sequence shown here is derived from an EMBL/GenBank/DDBJ whole genome shotgun (WGS) entry which is preliminary data.</text>
</comment>
<dbReference type="Proteomes" id="UP000015347">
    <property type="component" value="Unassembled WGS sequence"/>
</dbReference>
<evidence type="ECO:0000313" key="3">
    <source>
        <dbReference type="Proteomes" id="UP000015347"/>
    </source>
</evidence>
<protein>
    <recommendedName>
        <fullName evidence="1">CheW-like domain-containing protein</fullName>
    </recommendedName>
</protein>
<dbReference type="GO" id="GO:0005829">
    <property type="term" value="C:cytosol"/>
    <property type="evidence" value="ECO:0007669"/>
    <property type="project" value="TreeGrafter"/>
</dbReference>
<gene>
    <name evidence="2" type="ORF">Salmuc_04232</name>
</gene>
<reference evidence="3" key="1">
    <citation type="journal article" date="2014" name="Stand. Genomic Sci.">
        <title>Genome sequence of the exopolysaccharide-producing Salipiger mucosus type strain (DSM 16094(T)), a moderately halophilic member of the Roseobacter clade.</title>
        <authorList>
            <person name="Riedel T."/>
            <person name="Spring S."/>
            <person name="Fiebig A."/>
            <person name="Petersen J."/>
            <person name="Kyrpides N.C."/>
            <person name="Goker M."/>
            <person name="Klenk H.P."/>
        </authorList>
    </citation>
    <scope>NUCLEOTIDE SEQUENCE [LARGE SCALE GENOMIC DNA]</scope>
    <source>
        <strain evidence="3">DSM 16094</strain>
    </source>
</reference>
<feature type="domain" description="CheW-like" evidence="1">
    <location>
        <begin position="9"/>
        <end position="155"/>
    </location>
</feature>
<accession>S9QB92</accession>
<dbReference type="InterPro" id="IPR036061">
    <property type="entry name" value="CheW-like_dom_sf"/>
</dbReference>
<dbReference type="Gene3D" id="2.40.50.180">
    <property type="entry name" value="CheA-289, Domain 4"/>
    <property type="match status" value="1"/>
</dbReference>
<dbReference type="eggNOG" id="COG0835">
    <property type="taxonomic scope" value="Bacteria"/>
</dbReference>
<dbReference type="InterPro" id="IPR002545">
    <property type="entry name" value="CheW-lke_dom"/>
</dbReference>
<dbReference type="HOGENOM" id="CLU_048995_1_1_5"/>
<organism evidence="2 3">
    <name type="scientific">Salipiger mucosus DSM 16094</name>
    <dbReference type="NCBI Taxonomy" id="1123237"/>
    <lineage>
        <taxon>Bacteria</taxon>
        <taxon>Pseudomonadati</taxon>
        <taxon>Pseudomonadota</taxon>
        <taxon>Alphaproteobacteria</taxon>
        <taxon>Rhodobacterales</taxon>
        <taxon>Roseobacteraceae</taxon>
        <taxon>Salipiger</taxon>
    </lineage>
</organism>
<dbReference type="PROSITE" id="PS50851">
    <property type="entry name" value="CHEW"/>
    <property type="match status" value="1"/>
</dbReference>
<proteinExistence type="predicted"/>
<dbReference type="PANTHER" id="PTHR22617:SF23">
    <property type="entry name" value="CHEMOTAXIS PROTEIN CHEW"/>
    <property type="match status" value="1"/>
</dbReference>
<sequence length="172" mass="18618">MEAPRIERAETVVTFAVAGSLFAVEVGMVQEILSPQQPVRLPNAPEHLLGLIDVRGASVALVDLRRLLGEASRAEDEGTRILLLSFDRAGTHHRVALRVDRVIEVAGLDDGGLIAPVSEAEMLAWDPRVLHGIGRRNNQITALLDVNAVFDPAVMAAARPRRTAPNDVPCRD</sequence>
<dbReference type="EMBL" id="APVH01000038">
    <property type="protein sequence ID" value="EPX78651.1"/>
    <property type="molecule type" value="Genomic_DNA"/>
</dbReference>
<keyword evidence="3" id="KW-1185">Reference proteome</keyword>
<dbReference type="AlphaFoldDB" id="S9QB92"/>
<evidence type="ECO:0000259" key="1">
    <source>
        <dbReference type="PROSITE" id="PS50851"/>
    </source>
</evidence>
<dbReference type="InterPro" id="IPR039315">
    <property type="entry name" value="CheW"/>
</dbReference>
<dbReference type="STRING" id="1123237.Salmuc_04232"/>
<dbReference type="Pfam" id="PF01584">
    <property type="entry name" value="CheW"/>
    <property type="match status" value="1"/>
</dbReference>
<dbReference type="GO" id="GO:0006935">
    <property type="term" value="P:chemotaxis"/>
    <property type="evidence" value="ECO:0007669"/>
    <property type="project" value="InterPro"/>
</dbReference>
<name>S9QB92_9RHOB</name>
<dbReference type="GO" id="GO:0007165">
    <property type="term" value="P:signal transduction"/>
    <property type="evidence" value="ECO:0007669"/>
    <property type="project" value="InterPro"/>
</dbReference>